<keyword evidence="5 10" id="KW-0479">Metal-binding</keyword>
<evidence type="ECO:0000313" key="14">
    <source>
        <dbReference type="Proteomes" id="UP000031847"/>
    </source>
</evidence>
<comment type="catalytic activity">
    <reaction evidence="9 10">
        <text>L-threonyl-[protein] + FAD = FMN-L-threonyl-[protein] + AMP + H(+)</text>
        <dbReference type="Rhea" id="RHEA:36847"/>
        <dbReference type="Rhea" id="RHEA-COMP:11060"/>
        <dbReference type="Rhea" id="RHEA-COMP:11061"/>
        <dbReference type="ChEBI" id="CHEBI:15378"/>
        <dbReference type="ChEBI" id="CHEBI:30013"/>
        <dbReference type="ChEBI" id="CHEBI:57692"/>
        <dbReference type="ChEBI" id="CHEBI:74257"/>
        <dbReference type="ChEBI" id="CHEBI:456215"/>
        <dbReference type="EC" id="2.7.1.180"/>
    </reaction>
</comment>
<evidence type="ECO:0000256" key="2">
    <source>
        <dbReference type="ARBA" id="ARBA00016337"/>
    </source>
</evidence>
<evidence type="ECO:0000313" key="15">
    <source>
        <dbReference type="Proteomes" id="UP000192095"/>
    </source>
</evidence>
<keyword evidence="13" id="KW-0449">Lipoprotein</keyword>
<comment type="similarity">
    <text evidence="10">Belongs to the ApbE family.</text>
</comment>
<evidence type="ECO:0000256" key="10">
    <source>
        <dbReference type="PIRNR" id="PIRNR006268"/>
    </source>
</evidence>
<name>A0A0B8QKU0_LACLL</name>
<keyword evidence="7 10" id="KW-0460">Magnesium</keyword>
<evidence type="ECO:0000256" key="6">
    <source>
        <dbReference type="ARBA" id="ARBA00022827"/>
    </source>
</evidence>
<evidence type="ECO:0000256" key="4">
    <source>
        <dbReference type="ARBA" id="ARBA00022679"/>
    </source>
</evidence>
<dbReference type="PANTHER" id="PTHR30040">
    <property type="entry name" value="THIAMINE BIOSYNTHESIS LIPOPROTEIN APBE"/>
    <property type="match status" value="1"/>
</dbReference>
<dbReference type="EMBL" id="BBSI01000022">
    <property type="protein sequence ID" value="GAM80410.1"/>
    <property type="molecule type" value="Genomic_DNA"/>
</dbReference>
<keyword evidence="4 10" id="KW-0808">Transferase</keyword>
<evidence type="ECO:0000256" key="3">
    <source>
        <dbReference type="ARBA" id="ARBA00022630"/>
    </source>
</evidence>
<feature type="binding site" evidence="11">
    <location>
        <position position="146"/>
    </location>
    <ligand>
        <name>Mg(2+)</name>
        <dbReference type="ChEBI" id="CHEBI:18420"/>
    </ligand>
</feature>
<keyword evidence="6 10" id="KW-0274">FAD</keyword>
<dbReference type="InterPro" id="IPR003374">
    <property type="entry name" value="ApbE-like_sf"/>
</dbReference>
<dbReference type="GO" id="GO:0016740">
    <property type="term" value="F:transferase activity"/>
    <property type="evidence" value="ECO:0007669"/>
    <property type="project" value="UniProtKB-UniRule"/>
</dbReference>
<organism evidence="13 14">
    <name type="scientific">Lactococcus lactis subsp. lactis</name>
    <name type="common">Streptococcus lactis</name>
    <dbReference type="NCBI Taxonomy" id="1360"/>
    <lineage>
        <taxon>Bacteria</taxon>
        <taxon>Bacillati</taxon>
        <taxon>Bacillota</taxon>
        <taxon>Bacilli</taxon>
        <taxon>Lactobacillales</taxon>
        <taxon>Streptococcaceae</taxon>
        <taxon>Lactococcus</taxon>
    </lineage>
</organism>
<dbReference type="PIRSF" id="PIRSF006268">
    <property type="entry name" value="ApbE"/>
    <property type="match status" value="1"/>
</dbReference>
<dbReference type="Pfam" id="PF02424">
    <property type="entry name" value="ApbE"/>
    <property type="match status" value="1"/>
</dbReference>
<keyword evidence="3 10" id="KW-0285">Flavoprotein</keyword>
<evidence type="ECO:0000313" key="13">
    <source>
        <dbReference type="EMBL" id="GAM80410.1"/>
    </source>
</evidence>
<evidence type="ECO:0000313" key="12">
    <source>
        <dbReference type="EMBL" id="ARE20843.1"/>
    </source>
</evidence>
<dbReference type="RefSeq" id="WP_023189236.1">
    <property type="nucleotide sequence ID" value="NZ_BAABQR010000002.1"/>
</dbReference>
<dbReference type="Proteomes" id="UP000031847">
    <property type="component" value="Unassembled WGS sequence"/>
</dbReference>
<accession>A0A0B8QKU0</accession>
<dbReference type="Gene3D" id="3.10.520.10">
    <property type="entry name" value="ApbE-like domains"/>
    <property type="match status" value="1"/>
</dbReference>
<evidence type="ECO:0000256" key="11">
    <source>
        <dbReference type="PIRSR" id="PIRSR006268-2"/>
    </source>
</evidence>
<feature type="binding site" evidence="11">
    <location>
        <position position="263"/>
    </location>
    <ligand>
        <name>Mg(2+)</name>
        <dbReference type="ChEBI" id="CHEBI:18420"/>
    </ligand>
</feature>
<dbReference type="EC" id="2.7.1.180" evidence="1 10"/>
<evidence type="ECO:0000256" key="5">
    <source>
        <dbReference type="ARBA" id="ARBA00022723"/>
    </source>
</evidence>
<evidence type="ECO:0000256" key="9">
    <source>
        <dbReference type="ARBA" id="ARBA00048540"/>
    </source>
</evidence>
<reference evidence="12 15" key="2">
    <citation type="journal article" date="2017" name="BMC Genomics">
        <title>Comparative and functional genomics of the Lactococcus lactis taxon; insights into evolution and niche adaptation.</title>
        <authorList>
            <person name="Kelleher P."/>
            <person name="Bottacini F."/>
            <person name="Mahony J."/>
            <person name="Kilcawley K.N."/>
            <person name="van Sinderen D."/>
        </authorList>
    </citation>
    <scope>NUCLEOTIDE SEQUENCE [LARGE SCALE GENOMIC DNA]</scope>
    <source>
        <strain evidence="12 15">UC06</strain>
    </source>
</reference>
<dbReference type="InterPro" id="IPR024932">
    <property type="entry name" value="ApbE"/>
</dbReference>
<reference evidence="13 14" key="1">
    <citation type="submission" date="2015-01" db="EMBL/GenBank/DDBJ databases">
        <title>Lactococcus lactis subsp.lactis JCM 5805 whole genome shotgun sequence.</title>
        <authorList>
            <person name="Fujii T."/>
            <person name="Tomita Y."/>
            <person name="Ikushima S."/>
            <person name="Fujiwara D."/>
        </authorList>
    </citation>
    <scope>NUCLEOTIDE SEQUENCE [LARGE SCALE GENOMIC DNA]</scope>
    <source>
        <strain evidence="13 14">JCM 5805</strain>
    </source>
</reference>
<proteinExistence type="inferred from homology"/>
<protein>
    <recommendedName>
        <fullName evidence="2 10">FAD:protein FMN transferase</fullName>
        <ecNumber evidence="1 10">2.7.1.180</ecNumber>
    </recommendedName>
    <alternativeName>
        <fullName evidence="8 10">Flavin transferase</fullName>
    </alternativeName>
</protein>
<reference evidence="12" key="3">
    <citation type="submission" date="2023-07" db="EMBL/GenBank/DDBJ databases">
        <authorList>
            <person name="McDonnell B."/>
        </authorList>
    </citation>
    <scope>NUCLEOTIDE SEQUENCE</scope>
    <source>
        <strain evidence="12">UC06</strain>
    </source>
</reference>
<dbReference type="AlphaFoldDB" id="A0A0B8QKU0"/>
<dbReference type="PANTHER" id="PTHR30040:SF2">
    <property type="entry name" value="FAD:PROTEIN FMN TRANSFERASE"/>
    <property type="match status" value="1"/>
</dbReference>
<gene>
    <name evidence="13" type="ORF">JCM5805K_1521</name>
    <name evidence="12" type="ORF">LLUC06_1298</name>
</gene>
<comment type="cofactor">
    <cofactor evidence="11">
        <name>Mg(2+)</name>
        <dbReference type="ChEBI" id="CHEBI:18420"/>
    </cofactor>
    <cofactor evidence="11">
        <name>Mn(2+)</name>
        <dbReference type="ChEBI" id="CHEBI:29035"/>
    </cofactor>
    <text evidence="11">Magnesium. Can also use manganese.</text>
</comment>
<evidence type="ECO:0000256" key="8">
    <source>
        <dbReference type="ARBA" id="ARBA00031306"/>
    </source>
</evidence>
<dbReference type="SUPFAM" id="SSF143631">
    <property type="entry name" value="ApbE-like"/>
    <property type="match status" value="1"/>
</dbReference>
<dbReference type="GO" id="GO:0046872">
    <property type="term" value="F:metal ion binding"/>
    <property type="evidence" value="ECO:0007669"/>
    <property type="project" value="UniProtKB-UniRule"/>
</dbReference>
<dbReference type="Proteomes" id="UP000192095">
    <property type="component" value="Chromosome"/>
</dbReference>
<sequence>MKLSQQIHMMGTTIDLLIEDDQADLKLEIACQLLDIYNKRFSANDSESELSQINHQAGLKPVQIHPELFELIKIGKKESLSTPSNLNIALGPVTQAWHIGFPDAKLPDSQEIQKLLLLSNPEMIILDEENLTVFLQQKGMIIDLGALAKGYIADQIIKKINASSILINLGGNVLVSGPNSNRESSSWNIGIQSPTKPRGMHVGVVSIENQSVVTSGIYERSFELEGKTYHHIFSSRTGYPIETEMASLTILADKSLTCEIWTTRLFGLPILDVLQIIDDRPEIEGIIITKAGQILYSENIKSHFNLI</sequence>
<dbReference type="EMBL" id="CP015902">
    <property type="protein sequence ID" value="ARE20843.1"/>
    <property type="molecule type" value="Genomic_DNA"/>
</dbReference>
<dbReference type="PATRIC" id="fig|1360.96.peg.322"/>
<evidence type="ECO:0000256" key="7">
    <source>
        <dbReference type="ARBA" id="ARBA00022842"/>
    </source>
</evidence>
<evidence type="ECO:0000256" key="1">
    <source>
        <dbReference type="ARBA" id="ARBA00011955"/>
    </source>
</evidence>